<dbReference type="AlphaFoldDB" id="X0UUU7"/>
<protein>
    <recommendedName>
        <fullName evidence="2">Bacterial Ig-like domain-containing protein</fullName>
    </recommendedName>
</protein>
<organism evidence="1">
    <name type="scientific">marine sediment metagenome</name>
    <dbReference type="NCBI Taxonomy" id="412755"/>
    <lineage>
        <taxon>unclassified sequences</taxon>
        <taxon>metagenomes</taxon>
        <taxon>ecological metagenomes</taxon>
    </lineage>
</organism>
<evidence type="ECO:0008006" key="2">
    <source>
        <dbReference type="Google" id="ProtNLM"/>
    </source>
</evidence>
<evidence type="ECO:0000313" key="1">
    <source>
        <dbReference type="EMBL" id="GAG02962.1"/>
    </source>
</evidence>
<gene>
    <name evidence="1" type="ORF">S01H1_43879</name>
</gene>
<dbReference type="EMBL" id="BARS01027965">
    <property type="protein sequence ID" value="GAG02962.1"/>
    <property type="molecule type" value="Genomic_DNA"/>
</dbReference>
<accession>X0UUU7</accession>
<proteinExistence type="predicted"/>
<name>X0UUU7_9ZZZZ</name>
<sequence>MKNILILLMLCCLIIASASVSFADYLACDIQPNIVASEVEIDGTVQPGIATVSGSNLLLFDVDGLGPGPHQFKARLQDASGWWGDWNASFLDASKPGQAGLRIVE</sequence>
<reference evidence="1" key="1">
    <citation type="journal article" date="2014" name="Front. Microbiol.">
        <title>High frequency of phylogenetically diverse reductive dehalogenase-homologous genes in deep subseafloor sedimentary metagenomes.</title>
        <authorList>
            <person name="Kawai M."/>
            <person name="Futagami T."/>
            <person name="Toyoda A."/>
            <person name="Takaki Y."/>
            <person name="Nishi S."/>
            <person name="Hori S."/>
            <person name="Arai W."/>
            <person name="Tsubouchi T."/>
            <person name="Morono Y."/>
            <person name="Uchiyama I."/>
            <person name="Ito T."/>
            <person name="Fujiyama A."/>
            <person name="Inagaki F."/>
            <person name="Takami H."/>
        </authorList>
    </citation>
    <scope>NUCLEOTIDE SEQUENCE</scope>
    <source>
        <strain evidence="1">Expedition CK06-06</strain>
    </source>
</reference>
<comment type="caution">
    <text evidence="1">The sequence shown here is derived from an EMBL/GenBank/DDBJ whole genome shotgun (WGS) entry which is preliminary data.</text>
</comment>